<protein>
    <submittedName>
        <fullName evidence="2">6-hydroxynicotinate reductase</fullName>
    </submittedName>
</protein>
<dbReference type="Proteomes" id="UP001208690">
    <property type="component" value="Unassembled WGS sequence"/>
</dbReference>
<accession>A0ABT3BJ45</accession>
<organism evidence="2 3">
    <name type="scientific">Roseobacter sinensis</name>
    <dbReference type="NCBI Taxonomy" id="2931391"/>
    <lineage>
        <taxon>Bacteria</taxon>
        <taxon>Pseudomonadati</taxon>
        <taxon>Pseudomonadota</taxon>
        <taxon>Alphaproteobacteria</taxon>
        <taxon>Rhodobacterales</taxon>
        <taxon>Roseobacteraceae</taxon>
        <taxon>Roseobacter</taxon>
    </lineage>
</organism>
<dbReference type="RefSeq" id="WP_263845794.1">
    <property type="nucleotide sequence ID" value="NZ_JALIEB010000017.1"/>
</dbReference>
<comment type="caution">
    <text evidence="2">The sequence shown here is derived from an EMBL/GenBank/DDBJ whole genome shotgun (WGS) entry which is preliminary data.</text>
</comment>
<evidence type="ECO:0000313" key="3">
    <source>
        <dbReference type="Proteomes" id="UP001208690"/>
    </source>
</evidence>
<gene>
    <name evidence="2" type="ORF">MUB52_19290</name>
</gene>
<dbReference type="EMBL" id="JALIEB010000017">
    <property type="protein sequence ID" value="MCV3273582.1"/>
    <property type="molecule type" value="Genomic_DNA"/>
</dbReference>
<keyword evidence="3" id="KW-1185">Reference proteome</keyword>
<evidence type="ECO:0000256" key="1">
    <source>
        <dbReference type="SAM" id="MobiDB-lite"/>
    </source>
</evidence>
<feature type="region of interest" description="Disordered" evidence="1">
    <location>
        <begin position="477"/>
        <end position="496"/>
    </location>
</feature>
<sequence length="496" mass="53309">MADGTTKPEKIRCDACPVMCYIADGKTGACDRYANHAGELVRLDPLTIIENTSHKLVPFLGEGGGEEWDGDIVHSDRPFVTAVGAGTTYPDYKPAPFIVAQEIEGVDMVTVVTEGIFSYCGVKVKIDTDRHIGHECDVVRVAGEPIGHVMTSEYGSKMLSLGGVEHLTGGTKAEGRVTCEALLRLCNREPVEMRIGDGDCATDLVVQAGEAPIINGVRERLMRVGCGSAAIGMFAKQWLGHVDEVVVVDDHITGVLSEHEAGKQLDVPKTGIKIKGRRSTPGRYFQVAEPGTGWGGTDIEDPLTILGPWNPKVAWPGLRLLMVSTTGEQYGYFELSEDLAPEPREIPAKLKASADLIAENCEPSVSSVLFMGGAGGSLRAGVTENPVRLTRSVKESLTYVSCGGAEAYVWPGGGITVMVDVMDMPHVSFGYVPTPALVAPIEFTMRVDDYDALGGHMEEIRRLDSVPMASARKVSQLAGQPDPMDHANYPWARGRK</sequence>
<evidence type="ECO:0000313" key="2">
    <source>
        <dbReference type="EMBL" id="MCV3273582.1"/>
    </source>
</evidence>
<name>A0ABT3BJ45_9RHOB</name>
<proteinExistence type="predicted"/>
<reference evidence="2 3" key="1">
    <citation type="submission" date="2022-04" db="EMBL/GenBank/DDBJ databases">
        <title>Roseobacter sp. WL0113 is a bacterium isolated from neritic sediment.</title>
        <authorList>
            <person name="Wang L."/>
            <person name="He W."/>
            <person name="Zhang D.-F."/>
        </authorList>
    </citation>
    <scope>NUCLEOTIDE SEQUENCE [LARGE SCALE GENOMIC DNA]</scope>
    <source>
        <strain evidence="2 3">WL0113</strain>
    </source>
</reference>